<dbReference type="FunFam" id="3.40.50.300:FF:001091">
    <property type="entry name" value="Probable disease resistance protein At1g61300"/>
    <property type="match status" value="1"/>
</dbReference>
<keyword evidence="1" id="KW-0677">Repeat</keyword>
<dbReference type="Pfam" id="PF00931">
    <property type="entry name" value="NB-ARC"/>
    <property type="match status" value="1"/>
</dbReference>
<dbReference type="PANTHER" id="PTHR23155:SF1116">
    <property type="entry name" value="OS12G0273300 PROTEIN"/>
    <property type="match status" value="1"/>
</dbReference>
<dbReference type="Pfam" id="PF23598">
    <property type="entry name" value="LRR_14"/>
    <property type="match status" value="1"/>
</dbReference>
<dbReference type="Gene3D" id="1.20.5.4130">
    <property type="match status" value="1"/>
</dbReference>
<dbReference type="PANTHER" id="PTHR23155">
    <property type="entry name" value="DISEASE RESISTANCE PROTEIN RP"/>
    <property type="match status" value="1"/>
</dbReference>
<gene>
    <name evidence="7" type="ORF">NCGR_LOCUS36725</name>
</gene>
<dbReference type="GO" id="GO:0043531">
    <property type="term" value="F:ADP binding"/>
    <property type="evidence" value="ECO:0007669"/>
    <property type="project" value="InterPro"/>
</dbReference>
<dbReference type="Gene3D" id="3.80.10.10">
    <property type="entry name" value="Ribonuclease Inhibitor"/>
    <property type="match status" value="1"/>
</dbReference>
<evidence type="ECO:0000313" key="7">
    <source>
        <dbReference type="EMBL" id="CAD6253086.1"/>
    </source>
</evidence>
<keyword evidence="2" id="KW-0611">Plant defense</keyword>
<reference evidence="7" key="1">
    <citation type="submission" date="2020-10" db="EMBL/GenBank/DDBJ databases">
        <authorList>
            <person name="Han B."/>
            <person name="Lu T."/>
            <person name="Zhao Q."/>
            <person name="Huang X."/>
            <person name="Zhao Y."/>
        </authorList>
    </citation>
    <scope>NUCLEOTIDE SEQUENCE</scope>
</reference>
<feature type="domain" description="Disease resistance protein winged helix" evidence="5">
    <location>
        <begin position="381"/>
        <end position="453"/>
    </location>
</feature>
<keyword evidence="3" id="KW-0812">Transmembrane</keyword>
<dbReference type="SUPFAM" id="SSF52540">
    <property type="entry name" value="P-loop containing nucleoside triphosphate hydrolases"/>
    <property type="match status" value="1"/>
</dbReference>
<dbReference type="InterPro" id="IPR042197">
    <property type="entry name" value="Apaf_helical"/>
</dbReference>
<dbReference type="InterPro" id="IPR036388">
    <property type="entry name" value="WH-like_DNA-bd_sf"/>
</dbReference>
<dbReference type="FunFam" id="1.10.10.10:FF:000322">
    <property type="entry name" value="Probable disease resistance protein At1g63360"/>
    <property type="match status" value="1"/>
</dbReference>
<dbReference type="SUPFAM" id="SSF52058">
    <property type="entry name" value="L domain-like"/>
    <property type="match status" value="1"/>
</dbReference>
<dbReference type="InterPro" id="IPR032675">
    <property type="entry name" value="LRR_dom_sf"/>
</dbReference>
<protein>
    <submittedName>
        <fullName evidence="7">Uncharacterized protein</fullName>
    </submittedName>
</protein>
<sequence>METATGPLSRVITKLGVLLKLNSQDKIWAMARSKRRREREEIMFLHSELEKLSNTPTDQLNSQDKIWARDFRELSDDIEDIIDTLMMPGKLNESAELSRMLSRIRRSVARHMIPTRIRDIISRVSEVHKRCHMYDVNLGVDKPTKPTVDPRLFSQYTMIKDLVGIDETRDELIKILMGENGVPSQQGKIVSIVGFGGMGKTTLANAVYEKISAQFDCYAFVSVSQTPDLNKLFKDILYQLDRNKYDDSINELREFLQHKRYFLVIDDIWDISVWQTIRRALPDNDIGYIIITTTRNFGVAEEVGGAYKLKPLSLSNSQKLLYRRIFGNENKDNIEDIEKCLNKELAEVSKRILQKCGGVPLAIVTIASLLASKARNEIDCVFPEDYKIEKDRLIWMWIAEGFIQCENQGKSLFAIGDSYFNELMNRSMIQPIYERYTGLIYACHVHDMVHDLICFLSSEENLVTILNGVRYTSPSKLFGRLSLQYGKEDNALPLLHNASLEHVRSAVVFPSAFCVMPVLPRFRVLRVLNLQDCDLSRGYSLGYLGDLFHLRYLGLCATHIAQLPQQIGNLKFLQTLDVRGNNMFSLPSTVVQLKNLMCLYIDEFTRVPNEIGSLTNLEVLSTLDITVSIDIIEELGQLIKLRVLHILLFIGWSGKLVECLSKLQNMEYLYIKIFGDNQWDFGGLDAWVAPRHLCRLDIEWPCWFSTLPARMNQSYLLDLVYISIAVRDFWQVNLETLGRLPALRLLKLSVDPKNLGTLGGFIIGAGLFPCLVLFQFGGSIGPIMFQQGAMPRLEILNFEFCVQAARQITCNGDGPELGLGNLPSLQDVKIYLRSRGASKEEVRELEAALRHAVEIHPNLPKHQICG</sequence>
<dbReference type="Gene3D" id="3.40.50.300">
    <property type="entry name" value="P-loop containing nucleotide triphosphate hydrolases"/>
    <property type="match status" value="1"/>
</dbReference>
<evidence type="ECO:0000259" key="4">
    <source>
        <dbReference type="Pfam" id="PF00931"/>
    </source>
</evidence>
<evidence type="ECO:0000259" key="5">
    <source>
        <dbReference type="Pfam" id="PF23559"/>
    </source>
</evidence>
<evidence type="ECO:0000256" key="2">
    <source>
        <dbReference type="ARBA" id="ARBA00022821"/>
    </source>
</evidence>
<organism evidence="7 8">
    <name type="scientific">Miscanthus lutarioriparius</name>
    <dbReference type="NCBI Taxonomy" id="422564"/>
    <lineage>
        <taxon>Eukaryota</taxon>
        <taxon>Viridiplantae</taxon>
        <taxon>Streptophyta</taxon>
        <taxon>Embryophyta</taxon>
        <taxon>Tracheophyta</taxon>
        <taxon>Spermatophyta</taxon>
        <taxon>Magnoliopsida</taxon>
        <taxon>Liliopsida</taxon>
        <taxon>Poales</taxon>
        <taxon>Poaceae</taxon>
        <taxon>PACMAD clade</taxon>
        <taxon>Panicoideae</taxon>
        <taxon>Andropogonodae</taxon>
        <taxon>Andropogoneae</taxon>
        <taxon>Saccharinae</taxon>
        <taxon>Miscanthus</taxon>
    </lineage>
</organism>
<feature type="domain" description="NB-ARC" evidence="4">
    <location>
        <begin position="168"/>
        <end position="316"/>
    </location>
</feature>
<dbReference type="InterPro" id="IPR002182">
    <property type="entry name" value="NB-ARC"/>
</dbReference>
<comment type="caution">
    <text evidence="7">The sequence shown here is derived from an EMBL/GenBank/DDBJ whole genome shotgun (WGS) entry which is preliminary data.</text>
</comment>
<dbReference type="InterPro" id="IPR055414">
    <property type="entry name" value="LRR_R13L4/SHOC2-like"/>
</dbReference>
<dbReference type="InterPro" id="IPR027417">
    <property type="entry name" value="P-loop_NTPase"/>
</dbReference>
<dbReference type="Pfam" id="PF23559">
    <property type="entry name" value="WHD_DRP"/>
    <property type="match status" value="1"/>
</dbReference>
<feature type="domain" description="Disease resistance R13L4/SHOC-2-like LRR" evidence="6">
    <location>
        <begin position="502"/>
        <end position="861"/>
    </location>
</feature>
<evidence type="ECO:0000256" key="3">
    <source>
        <dbReference type="SAM" id="Phobius"/>
    </source>
</evidence>
<name>A0A811QAS7_9POAL</name>
<accession>A0A811QAS7</accession>
<dbReference type="Gene3D" id="1.10.8.430">
    <property type="entry name" value="Helical domain of apoptotic protease-activating factors"/>
    <property type="match status" value="1"/>
</dbReference>
<dbReference type="InterPro" id="IPR044974">
    <property type="entry name" value="Disease_R_plants"/>
</dbReference>
<evidence type="ECO:0000259" key="6">
    <source>
        <dbReference type="Pfam" id="PF23598"/>
    </source>
</evidence>
<keyword evidence="3" id="KW-1133">Transmembrane helix</keyword>
<evidence type="ECO:0000256" key="1">
    <source>
        <dbReference type="ARBA" id="ARBA00022737"/>
    </source>
</evidence>
<dbReference type="AlphaFoldDB" id="A0A811QAS7"/>
<dbReference type="Proteomes" id="UP000604825">
    <property type="component" value="Unassembled WGS sequence"/>
</dbReference>
<dbReference type="Gene3D" id="1.10.10.10">
    <property type="entry name" value="Winged helix-like DNA-binding domain superfamily/Winged helix DNA-binding domain"/>
    <property type="match status" value="1"/>
</dbReference>
<dbReference type="PRINTS" id="PR00364">
    <property type="entry name" value="DISEASERSIST"/>
</dbReference>
<feature type="transmembrane region" description="Helical" evidence="3">
    <location>
        <begin position="755"/>
        <end position="774"/>
    </location>
</feature>
<dbReference type="GO" id="GO:0042742">
    <property type="term" value="P:defense response to bacterium"/>
    <property type="evidence" value="ECO:0007669"/>
    <property type="project" value="UniProtKB-ARBA"/>
</dbReference>
<dbReference type="EMBL" id="CAJGYO010000009">
    <property type="protein sequence ID" value="CAD6253086.1"/>
    <property type="molecule type" value="Genomic_DNA"/>
</dbReference>
<evidence type="ECO:0000313" key="8">
    <source>
        <dbReference type="Proteomes" id="UP000604825"/>
    </source>
</evidence>
<keyword evidence="3" id="KW-0472">Membrane</keyword>
<proteinExistence type="predicted"/>
<dbReference type="InterPro" id="IPR058922">
    <property type="entry name" value="WHD_DRP"/>
</dbReference>
<dbReference type="GO" id="GO:0002758">
    <property type="term" value="P:innate immune response-activating signaling pathway"/>
    <property type="evidence" value="ECO:0007669"/>
    <property type="project" value="UniProtKB-ARBA"/>
</dbReference>
<dbReference type="OrthoDB" id="686237at2759"/>
<dbReference type="GO" id="GO:0009626">
    <property type="term" value="P:plant-type hypersensitive response"/>
    <property type="evidence" value="ECO:0007669"/>
    <property type="project" value="UniProtKB-ARBA"/>
</dbReference>
<keyword evidence="8" id="KW-1185">Reference proteome</keyword>